<dbReference type="Gene3D" id="3.40.50.300">
    <property type="entry name" value="P-loop containing nucleotide triphosphate hydrolases"/>
    <property type="match status" value="2"/>
</dbReference>
<dbReference type="GO" id="GO:0043138">
    <property type="term" value="F:3'-5' DNA helicase activity"/>
    <property type="evidence" value="ECO:0007669"/>
    <property type="project" value="UniProtKB-EC"/>
</dbReference>
<evidence type="ECO:0000256" key="6">
    <source>
        <dbReference type="ARBA" id="ARBA00022806"/>
    </source>
</evidence>
<keyword evidence="11" id="KW-0413">Isomerase</keyword>
<evidence type="ECO:0000256" key="13">
    <source>
        <dbReference type="ARBA" id="ARBA00034808"/>
    </source>
</evidence>
<dbReference type="GO" id="GO:0003677">
    <property type="term" value="F:DNA binding"/>
    <property type="evidence" value="ECO:0007669"/>
    <property type="project" value="UniProtKB-KW"/>
</dbReference>
<evidence type="ECO:0000313" key="20">
    <source>
        <dbReference type="Proteomes" id="UP000068137"/>
    </source>
</evidence>
<dbReference type="Proteomes" id="UP000068137">
    <property type="component" value="Chromosome"/>
</dbReference>
<dbReference type="PANTHER" id="PTHR11070:SF59">
    <property type="entry name" value="DNA 3'-5' HELICASE"/>
    <property type="match status" value="1"/>
</dbReference>
<dbReference type="GO" id="GO:0033202">
    <property type="term" value="C:DNA helicase complex"/>
    <property type="evidence" value="ECO:0007669"/>
    <property type="project" value="TreeGrafter"/>
</dbReference>
<evidence type="ECO:0000256" key="16">
    <source>
        <dbReference type="SAM" id="MobiDB-lite"/>
    </source>
</evidence>
<dbReference type="GO" id="GO:0000725">
    <property type="term" value="P:recombinational repair"/>
    <property type="evidence" value="ECO:0007669"/>
    <property type="project" value="TreeGrafter"/>
</dbReference>
<evidence type="ECO:0000256" key="14">
    <source>
        <dbReference type="ARBA" id="ARBA00048988"/>
    </source>
</evidence>
<reference evidence="19 20" key="1">
    <citation type="journal article" date="2015" name="Genome Announc.">
        <title>Complete Genome Sequences for Two Strains of a Novel Fastidious, Partially Acid-Fast, Gram-Positive Corynebacterineae Bacterium, Derived from Human Clinical Samples.</title>
        <authorList>
            <person name="Nicholson A.C."/>
            <person name="Bell M."/>
            <person name="Humrighouse B.W."/>
            <person name="McQuiston J.R."/>
        </authorList>
    </citation>
    <scope>NUCLEOTIDE SEQUENCE [LARGE SCALE GENOMIC DNA]</scope>
    <source>
        <strain evidence="19 20">X1698</strain>
    </source>
</reference>
<dbReference type="GO" id="GO:0005524">
    <property type="term" value="F:ATP binding"/>
    <property type="evidence" value="ECO:0007669"/>
    <property type="project" value="UniProtKB-UniRule"/>
</dbReference>
<keyword evidence="5 15" id="KW-0378">Hydrolase</keyword>
<evidence type="ECO:0000256" key="4">
    <source>
        <dbReference type="ARBA" id="ARBA00022763"/>
    </source>
</evidence>
<dbReference type="Gene3D" id="1.10.10.160">
    <property type="match status" value="1"/>
</dbReference>
<comment type="similarity">
    <text evidence="1">Belongs to the helicase family. UvrD subfamily.</text>
</comment>
<dbReference type="InterPro" id="IPR011335">
    <property type="entry name" value="Restrct_endonuc-II-like"/>
</dbReference>
<dbReference type="Pfam" id="PF00580">
    <property type="entry name" value="UvrD-helicase"/>
    <property type="match status" value="1"/>
</dbReference>
<evidence type="ECO:0000256" key="9">
    <source>
        <dbReference type="ARBA" id="ARBA00023125"/>
    </source>
</evidence>
<dbReference type="KEGG" id="cbq:AL705_06610"/>
<dbReference type="InterPro" id="IPR011604">
    <property type="entry name" value="PDDEXK-like_dom_sf"/>
</dbReference>
<feature type="binding site" evidence="15">
    <location>
        <begin position="55"/>
        <end position="62"/>
    </location>
    <ligand>
        <name>ATP</name>
        <dbReference type="ChEBI" id="CHEBI:30616"/>
    </ligand>
</feature>
<dbReference type="InterPro" id="IPR014016">
    <property type="entry name" value="UvrD-like_ATP-bd"/>
</dbReference>
<dbReference type="Gene3D" id="3.90.320.10">
    <property type="match status" value="1"/>
</dbReference>
<feature type="region of interest" description="Disordered" evidence="16">
    <location>
        <begin position="849"/>
        <end position="870"/>
    </location>
</feature>
<dbReference type="Gene3D" id="1.10.486.10">
    <property type="entry name" value="PCRA, domain 4"/>
    <property type="match status" value="1"/>
</dbReference>
<feature type="domain" description="UvrD-like helicase ATP-binding" evidence="17">
    <location>
        <begin position="34"/>
        <end position="343"/>
    </location>
</feature>
<dbReference type="GO" id="GO:0004527">
    <property type="term" value="F:exonuclease activity"/>
    <property type="evidence" value="ECO:0007669"/>
    <property type="project" value="UniProtKB-KW"/>
</dbReference>
<keyword evidence="7" id="KW-0269">Exonuclease</keyword>
<evidence type="ECO:0000256" key="12">
    <source>
        <dbReference type="ARBA" id="ARBA00034617"/>
    </source>
</evidence>
<dbReference type="InterPro" id="IPR027417">
    <property type="entry name" value="P-loop_NTPase"/>
</dbReference>
<dbReference type="STRING" id="1528099.AL705_06610"/>
<dbReference type="InterPro" id="IPR014017">
    <property type="entry name" value="DNA_helicase_UvrD-like_C"/>
</dbReference>
<keyword evidence="2" id="KW-0540">Nuclease</keyword>
<dbReference type="PROSITE" id="PS51198">
    <property type="entry name" value="UVRD_HELICASE_ATP_BIND"/>
    <property type="match status" value="1"/>
</dbReference>
<dbReference type="SUPFAM" id="SSF52980">
    <property type="entry name" value="Restriction endonuclease-like"/>
    <property type="match status" value="1"/>
</dbReference>
<dbReference type="EMBL" id="CP012390">
    <property type="protein sequence ID" value="ALE19284.1"/>
    <property type="molecule type" value="Genomic_DNA"/>
</dbReference>
<feature type="domain" description="UvrD-like helicase C-terminal" evidence="18">
    <location>
        <begin position="347"/>
        <end position="662"/>
    </location>
</feature>
<dbReference type="PROSITE" id="PS51217">
    <property type="entry name" value="UVRD_HELICASE_CTER"/>
    <property type="match status" value="1"/>
</dbReference>
<keyword evidence="8 15" id="KW-0067">ATP-binding</keyword>
<evidence type="ECO:0000256" key="2">
    <source>
        <dbReference type="ARBA" id="ARBA00022722"/>
    </source>
</evidence>
<comment type="catalytic activity">
    <reaction evidence="12">
        <text>Couples ATP hydrolysis with the unwinding of duplex DNA by translocating in the 3'-5' direction.</text>
        <dbReference type="EC" id="5.6.2.4"/>
    </reaction>
</comment>
<evidence type="ECO:0000256" key="5">
    <source>
        <dbReference type="ARBA" id="ARBA00022801"/>
    </source>
</evidence>
<evidence type="ECO:0000256" key="3">
    <source>
        <dbReference type="ARBA" id="ARBA00022741"/>
    </source>
</evidence>
<dbReference type="InterPro" id="IPR038726">
    <property type="entry name" value="PDDEXK_AddAB-type"/>
</dbReference>
<accession>A0A0M3TBV4</accession>
<evidence type="ECO:0000256" key="8">
    <source>
        <dbReference type="ARBA" id="ARBA00022840"/>
    </source>
</evidence>
<evidence type="ECO:0000256" key="7">
    <source>
        <dbReference type="ARBA" id="ARBA00022839"/>
    </source>
</evidence>
<dbReference type="InterPro" id="IPR013986">
    <property type="entry name" value="DExx_box_DNA_helicase_dom_sf"/>
</dbReference>
<dbReference type="InterPro" id="IPR000212">
    <property type="entry name" value="DNA_helicase_UvrD/REP"/>
</dbReference>
<dbReference type="Pfam" id="PF13361">
    <property type="entry name" value="UvrD_C"/>
    <property type="match status" value="1"/>
</dbReference>
<dbReference type="RefSeq" id="WP_053962332.1">
    <property type="nucleotide sequence ID" value="NZ_CP012390.1"/>
</dbReference>
<evidence type="ECO:0000256" key="10">
    <source>
        <dbReference type="ARBA" id="ARBA00023204"/>
    </source>
</evidence>
<evidence type="ECO:0000313" key="19">
    <source>
        <dbReference type="EMBL" id="ALE19284.1"/>
    </source>
</evidence>
<evidence type="ECO:0000256" key="11">
    <source>
        <dbReference type="ARBA" id="ARBA00023235"/>
    </source>
</evidence>
<evidence type="ECO:0000256" key="15">
    <source>
        <dbReference type="PROSITE-ProRule" id="PRU00560"/>
    </source>
</evidence>
<dbReference type="SUPFAM" id="SSF52540">
    <property type="entry name" value="P-loop containing nucleoside triphosphate hydrolases"/>
    <property type="match status" value="1"/>
</dbReference>
<dbReference type="OrthoDB" id="5240387at2"/>
<evidence type="ECO:0000259" key="18">
    <source>
        <dbReference type="PROSITE" id="PS51217"/>
    </source>
</evidence>
<dbReference type="Pfam" id="PF12705">
    <property type="entry name" value="PDDEXK_1"/>
    <property type="match status" value="1"/>
</dbReference>
<dbReference type="GO" id="GO:0005829">
    <property type="term" value="C:cytosol"/>
    <property type="evidence" value="ECO:0007669"/>
    <property type="project" value="TreeGrafter"/>
</dbReference>
<gene>
    <name evidence="19" type="ORF">AL705_06610</name>
</gene>
<dbReference type="AlphaFoldDB" id="A0A0M3TBV4"/>
<dbReference type="PATRIC" id="fig|1562462.4.peg.1357"/>
<dbReference type="EC" id="5.6.2.4" evidence="13"/>
<evidence type="ECO:0000256" key="1">
    <source>
        <dbReference type="ARBA" id="ARBA00009922"/>
    </source>
</evidence>
<comment type="catalytic activity">
    <reaction evidence="14">
        <text>ATP + H2O = ADP + phosphate + H(+)</text>
        <dbReference type="Rhea" id="RHEA:13065"/>
        <dbReference type="ChEBI" id="CHEBI:15377"/>
        <dbReference type="ChEBI" id="CHEBI:15378"/>
        <dbReference type="ChEBI" id="CHEBI:30616"/>
        <dbReference type="ChEBI" id="CHEBI:43474"/>
        <dbReference type="ChEBI" id="CHEBI:456216"/>
        <dbReference type="EC" id="5.6.2.4"/>
    </reaction>
</comment>
<protein>
    <recommendedName>
        <fullName evidence="13">DNA 3'-5' helicase</fullName>
        <ecNumber evidence="13">5.6.2.4</ecNumber>
    </recommendedName>
</protein>
<organism evidence="19 20">
    <name type="scientific">Lawsonella clevelandensis</name>
    <dbReference type="NCBI Taxonomy" id="1528099"/>
    <lineage>
        <taxon>Bacteria</taxon>
        <taxon>Bacillati</taxon>
        <taxon>Actinomycetota</taxon>
        <taxon>Actinomycetes</taxon>
        <taxon>Mycobacteriales</taxon>
        <taxon>Lawsonellaceae</taxon>
        <taxon>Lawsonella</taxon>
    </lineage>
</organism>
<sequence>MTEPAPLADDALHVTLLRPSVGEHHAARQWIGAASTLFTDSGAPITDPVPYQVVGGPGTGKTSLLIDLACSYCRQPEHSSDAVLLLTQSKRAVAALSEEIAAQLVGSDGLASQQPLIRTVHSYAYSLLARIAAAEGAPAPKLLTGAEKDVIYREMLATIAEDGTNLWPEWIRPALTTVGFARELRDLISRTAERGLDGVALRALGEAAGEPAWIAAGQFATDFERIQLLRASVGAAREEEISPALDAAELVGAVLEGLATHPDILARERQRLQLLLVDDAHHLDPQMAELIDTIRSGAQLTVLAGDPDQMVFRFRGADPSYFHNLAPLGSSHRIVLSSSYRLTPHNAEVVRVAGSRLPDNSQQWRELTAARSGTAAPAPMIHLTESIAAEAATVADVVRRAHLIDNVPWSDIAIICRSVGPHLPSLRRALAAAGVPLRTDAADLPLTEQYAADGIVAVLEAVSGTCDTTVAEKLLTGVVGRADPADVRSLRRGLRRTELAQGGRRDSGLLLTLLLSPTARDTYYAEHPTDIPLSMIEAGLTDYEAKPLHQVHTVVDAAWQSVQHHGTVEEVLWEAWNATGLADSWRVASLRGGVAGAQADRNLDAMMALFDAASDYVDRIPTGTVASFVRYIREQELPSLPRIRSLHTTDAVTIISATSAAGREWDTVIVPGIQEDEWPTLAVRGSLLKLNELLDRIAGVTPDAIVSRRAPQLADERRLLYVALSRARRSLVLTAVSGGGADTLTPSRFLEDVAEVIVPPHQRADEDSNLPAVASTVPHVLSMPTMVARLRSIVCATAPFPTIPPEEWDSYQQQAFHQLVRLAQAGVPGALNWWGVDGVTSDAPLWTLTSPRTTADTSPPPAPPHEPRPVTLSPSAFETLQECPLRWFLSRNGGDTAPGLAAQFGTLIHALTQASASGVAEADLRTALAESWPALGIDAVWLAEQEKTRAEESLANYATWNTTESATFTLDGLEVGVDHIFTAADLADYGISADDLAAVDASTIPVRVKGRIDRLECTDTGQYVIVDFKTGKTLPSKAATADNAQLALYQLAISATKGAVAKAKLVYLRPRGGTLGEREQHSLDVEQQKHWRLALQTAASATSGPTFQACRNDHCAQCAVRESCPLQSQSVLTRKA</sequence>
<keyword evidence="9" id="KW-0238">DNA-binding</keyword>
<name>A0A0M3TBV4_9ACTN</name>
<evidence type="ECO:0000259" key="17">
    <source>
        <dbReference type="PROSITE" id="PS51198"/>
    </source>
</evidence>
<dbReference type="PANTHER" id="PTHR11070">
    <property type="entry name" value="UVRD / RECB / PCRA DNA HELICASE FAMILY MEMBER"/>
    <property type="match status" value="1"/>
</dbReference>
<keyword evidence="6 15" id="KW-0347">Helicase</keyword>
<keyword evidence="10" id="KW-0234">DNA repair</keyword>
<keyword evidence="3 15" id="KW-0547">Nucleotide-binding</keyword>
<keyword evidence="4" id="KW-0227">DNA damage</keyword>
<proteinExistence type="inferred from homology"/>